<dbReference type="SMART" id="SM00360">
    <property type="entry name" value="RRM"/>
    <property type="match status" value="3"/>
</dbReference>
<feature type="domain" description="RRM" evidence="3">
    <location>
        <begin position="775"/>
        <end position="885"/>
    </location>
</feature>
<proteinExistence type="predicted"/>
<dbReference type="Proteomes" id="UP001211065">
    <property type="component" value="Unassembled WGS sequence"/>
</dbReference>
<feature type="domain" description="RRM" evidence="3">
    <location>
        <begin position="655"/>
        <end position="735"/>
    </location>
</feature>
<accession>A0AAD5TXV2</accession>
<dbReference type="InterPro" id="IPR000504">
    <property type="entry name" value="RRM_dom"/>
</dbReference>
<evidence type="ECO:0000256" key="2">
    <source>
        <dbReference type="SAM" id="MobiDB-lite"/>
    </source>
</evidence>
<feature type="compositionally biased region" description="Low complexity" evidence="2">
    <location>
        <begin position="153"/>
        <end position="168"/>
    </location>
</feature>
<feature type="compositionally biased region" description="Polar residues" evidence="2">
    <location>
        <begin position="175"/>
        <end position="189"/>
    </location>
</feature>
<evidence type="ECO:0000256" key="1">
    <source>
        <dbReference type="PROSITE-ProRule" id="PRU00176"/>
    </source>
</evidence>
<dbReference type="InterPro" id="IPR035979">
    <property type="entry name" value="RBD_domain_sf"/>
</dbReference>
<protein>
    <submittedName>
        <fullName evidence="4">Serine/arginine-rich splicing factor 1</fullName>
    </submittedName>
</protein>
<sequence length="1078" mass="122780">MNAKRTSWQPSQPSSNAINNNWNSVTSPQSPSSNQDWNTFKTELINNNPSIRNNWGTSNLEPASSDWNGVPLRQSAIDNSNRKLSSNHNSGNVSPARKLHSSASSSWLSQNDPVDSWRKTPSPLHQHQPELRRHSSQQFQTNDSWRQLPSTLQQNQSSNSFQQRQQGNAAAKWRANSSSPSTMEQSSFHQSKSFSNAANNQQQDSWNNSDNTTPEPREEPWNRIDIATWNPEQSTGWGKAAPVLSESPTSTVSELPEWRNSYDVRSSSGDVNNSWGDGNTTNYTQPSPLSTPPQMLASKSWNTSSSTFESSNQRRSNSSVSWNKPASNVNSWNSPPVGNTFVPPSNGNRQLGQTRRSWSKHNSVESSNWEAKPSWETKPPTSPYANNTDVPAPKIAAGWGNPIVHTNLNKRMSHQQLRSNSWNSNSSVSFAEKAKGTWEPQVVKVDNDDEFNSYNNSSYSNQLQNRIVNNSLKKTKSTASFFDSSKTIASGRVPRESGFPARQLEQLNKTITSNNNNEEFSSYNLRKKLSNDMNSIVPSPRIYVYGFPDWVRVRELIDIFCDYGSVLNGNKNFFFDSFIVVLVGIMSNEIPPFAFVDFEGSESTMNAVSSLRHQYFFDMDRPLEILHEKKPVNGRGINNISNGKQEVTDVLLESTTIHVGNIPQNVQRSEVEKLFGKYGDLKRVQIVTRQKENRAFAFICYKNHNSAQNAMNSLRNSKSLHFNMSEPLKMEYSKIEKKKLTEKSSMLSLKKNTSKDELKLAEYKKDKPFQVNTKNSVYINLIPNNVGDEEFLEIFKQFGNIKYYFFVNRSTPEAYHLVDDTEENSITESDRLYERYGIVIFNNEQDAFHAVNSNNFNCCFPYLKKLTLSNLIFNTKNLALECLKIKNLFNEALNDEDENMKVLNLDFKLKRCDLEFNNAENCFKILNLILEFPENFTPDLKVEYSSIVKRTDSNFSVSANDSINNEKEEEVYRFEEEVIVEEVISERILTETFKEEVVEIIEVLVEENEQTEDNGIIPIEEIKFEDLMSGNDLDVTTEEITLNDLSLDNIPVEEINLKDFVNEEDDINAANVEVINIL</sequence>
<dbReference type="SUPFAM" id="SSF54928">
    <property type="entry name" value="RNA-binding domain, RBD"/>
    <property type="match status" value="2"/>
</dbReference>
<reference evidence="4" key="1">
    <citation type="submission" date="2020-05" db="EMBL/GenBank/DDBJ databases">
        <title>Phylogenomic resolution of chytrid fungi.</title>
        <authorList>
            <person name="Stajich J.E."/>
            <person name="Amses K."/>
            <person name="Simmons R."/>
            <person name="Seto K."/>
            <person name="Myers J."/>
            <person name="Bonds A."/>
            <person name="Quandt C.A."/>
            <person name="Barry K."/>
            <person name="Liu P."/>
            <person name="Grigoriev I."/>
            <person name="Longcore J.E."/>
            <person name="James T.Y."/>
        </authorList>
    </citation>
    <scope>NUCLEOTIDE SEQUENCE</scope>
    <source>
        <strain evidence="4">JEL0476</strain>
    </source>
</reference>
<dbReference type="PROSITE" id="PS50102">
    <property type="entry name" value="RRM"/>
    <property type="match status" value="3"/>
</dbReference>
<feature type="compositionally biased region" description="Polar residues" evidence="2">
    <location>
        <begin position="322"/>
        <end position="369"/>
    </location>
</feature>
<dbReference type="Gene3D" id="3.30.70.330">
    <property type="match status" value="3"/>
</dbReference>
<comment type="caution">
    <text evidence="4">The sequence shown here is derived from an EMBL/GenBank/DDBJ whole genome shotgun (WGS) entry which is preliminary data.</text>
</comment>
<gene>
    <name evidence="4" type="primary">SRSF1</name>
    <name evidence="4" type="ORF">HK099_008043</name>
</gene>
<feature type="compositionally biased region" description="Low complexity" evidence="2">
    <location>
        <begin position="190"/>
        <end position="211"/>
    </location>
</feature>
<feature type="compositionally biased region" description="Polar residues" evidence="2">
    <location>
        <begin position="80"/>
        <end position="93"/>
    </location>
</feature>
<dbReference type="AlphaFoldDB" id="A0AAD5TXV2"/>
<dbReference type="GO" id="GO:0003723">
    <property type="term" value="F:RNA binding"/>
    <property type="evidence" value="ECO:0007669"/>
    <property type="project" value="UniProtKB-UniRule"/>
</dbReference>
<keyword evidence="1" id="KW-0694">RNA-binding</keyword>
<keyword evidence="5" id="KW-1185">Reference proteome</keyword>
<evidence type="ECO:0000259" key="3">
    <source>
        <dbReference type="PROSITE" id="PS50102"/>
    </source>
</evidence>
<feature type="compositionally biased region" description="Polar residues" evidence="2">
    <location>
        <begin position="263"/>
        <end position="288"/>
    </location>
</feature>
<organism evidence="4 5">
    <name type="scientific">Clydaea vesicula</name>
    <dbReference type="NCBI Taxonomy" id="447962"/>
    <lineage>
        <taxon>Eukaryota</taxon>
        <taxon>Fungi</taxon>
        <taxon>Fungi incertae sedis</taxon>
        <taxon>Chytridiomycota</taxon>
        <taxon>Chytridiomycota incertae sedis</taxon>
        <taxon>Chytridiomycetes</taxon>
        <taxon>Lobulomycetales</taxon>
        <taxon>Lobulomycetaceae</taxon>
        <taxon>Clydaea</taxon>
    </lineage>
</organism>
<feature type="region of interest" description="Disordered" evidence="2">
    <location>
        <begin position="80"/>
        <end position="385"/>
    </location>
</feature>
<feature type="compositionally biased region" description="Polar residues" evidence="2">
    <location>
        <begin position="136"/>
        <end position="152"/>
    </location>
</feature>
<name>A0AAD5TXV2_9FUNG</name>
<evidence type="ECO:0000313" key="5">
    <source>
        <dbReference type="Proteomes" id="UP001211065"/>
    </source>
</evidence>
<feature type="domain" description="RRM" evidence="3">
    <location>
        <begin position="540"/>
        <end position="630"/>
    </location>
</feature>
<dbReference type="EMBL" id="JADGJW010000842">
    <property type="protein sequence ID" value="KAJ3211312.1"/>
    <property type="molecule type" value="Genomic_DNA"/>
</dbReference>
<dbReference type="CDD" id="cd00590">
    <property type="entry name" value="RRM_SF"/>
    <property type="match status" value="3"/>
</dbReference>
<feature type="region of interest" description="Disordered" evidence="2">
    <location>
        <begin position="1"/>
        <end position="41"/>
    </location>
</feature>
<dbReference type="PANTHER" id="PTHR15241">
    <property type="entry name" value="TRANSFORMER-2-RELATED"/>
    <property type="match status" value="1"/>
</dbReference>
<dbReference type="InterPro" id="IPR012677">
    <property type="entry name" value="Nucleotide-bd_a/b_plait_sf"/>
</dbReference>
<dbReference type="Pfam" id="PF00076">
    <property type="entry name" value="RRM_1"/>
    <property type="match status" value="1"/>
</dbReference>
<evidence type="ECO:0000313" key="4">
    <source>
        <dbReference type="EMBL" id="KAJ3211312.1"/>
    </source>
</evidence>
<dbReference type="PANTHER" id="PTHR15241:SF304">
    <property type="entry name" value="RRM DOMAIN-CONTAINING PROTEIN"/>
    <property type="match status" value="1"/>
</dbReference>
<feature type="compositionally biased region" description="Low complexity" evidence="2">
    <location>
        <begin position="298"/>
        <end position="321"/>
    </location>
</feature>